<dbReference type="EMBL" id="JABMIG020000190">
    <property type="protein sequence ID" value="KAL3786640.1"/>
    <property type="molecule type" value="Genomic_DNA"/>
</dbReference>
<dbReference type="PANTHER" id="PTHR34823">
    <property type="entry name" value="GLCNAC-BINDING PROTEIN A"/>
    <property type="match status" value="1"/>
</dbReference>
<feature type="domain" description="Carbohydrate-binding module family 96" evidence="6">
    <location>
        <begin position="62"/>
        <end position="250"/>
    </location>
</feature>
<comment type="caution">
    <text evidence="7">The sequence shown here is derived from an EMBL/GenBank/DDBJ whole genome shotgun (WGS) entry which is preliminary data.</text>
</comment>
<dbReference type="Pfam" id="PF24517">
    <property type="entry name" value="CBM96"/>
    <property type="match status" value="1"/>
</dbReference>
<evidence type="ECO:0000256" key="1">
    <source>
        <dbReference type="ARBA" id="ARBA00004613"/>
    </source>
</evidence>
<evidence type="ECO:0000256" key="2">
    <source>
        <dbReference type="ARBA" id="ARBA00022525"/>
    </source>
</evidence>
<feature type="region of interest" description="Disordered" evidence="4">
    <location>
        <begin position="17"/>
        <end position="57"/>
    </location>
</feature>
<evidence type="ECO:0000313" key="8">
    <source>
        <dbReference type="Proteomes" id="UP001516023"/>
    </source>
</evidence>
<keyword evidence="8" id="KW-1185">Reference proteome</keyword>
<comment type="subcellular location">
    <subcellularLocation>
        <location evidence="1">Secreted</location>
    </subcellularLocation>
</comment>
<dbReference type="PANTHER" id="PTHR34823:SF1">
    <property type="entry name" value="CHITIN-BINDING TYPE-4 DOMAIN-CONTAINING PROTEIN"/>
    <property type="match status" value="1"/>
</dbReference>
<dbReference type="AlphaFoldDB" id="A0ABD3PEP3"/>
<feature type="chain" id="PRO_5044849568" description="Carbohydrate-binding module family 96 domain-containing protein" evidence="5">
    <location>
        <begin position="20"/>
        <end position="384"/>
    </location>
</feature>
<protein>
    <recommendedName>
        <fullName evidence="6">Carbohydrate-binding module family 96 domain-containing protein</fullName>
    </recommendedName>
</protein>
<dbReference type="GO" id="GO:0005576">
    <property type="term" value="C:extracellular region"/>
    <property type="evidence" value="ECO:0007669"/>
    <property type="project" value="UniProtKB-SubCell"/>
</dbReference>
<dbReference type="NCBIfam" id="NF033679">
    <property type="entry name" value="DNRLRE_dom"/>
    <property type="match status" value="1"/>
</dbReference>
<dbReference type="InterPro" id="IPR051024">
    <property type="entry name" value="GlcNAc_Chitin_IntDeg"/>
</dbReference>
<evidence type="ECO:0000259" key="6">
    <source>
        <dbReference type="Pfam" id="PF24517"/>
    </source>
</evidence>
<evidence type="ECO:0000256" key="3">
    <source>
        <dbReference type="ARBA" id="ARBA00022729"/>
    </source>
</evidence>
<reference evidence="7 8" key="1">
    <citation type="journal article" date="2020" name="G3 (Bethesda)">
        <title>Improved Reference Genome for Cyclotella cryptica CCMP332, a Model for Cell Wall Morphogenesis, Salinity Adaptation, and Lipid Production in Diatoms (Bacillariophyta).</title>
        <authorList>
            <person name="Roberts W.R."/>
            <person name="Downey K.M."/>
            <person name="Ruck E.C."/>
            <person name="Traller J.C."/>
            <person name="Alverson A.J."/>
        </authorList>
    </citation>
    <scope>NUCLEOTIDE SEQUENCE [LARGE SCALE GENOMIC DNA]</scope>
    <source>
        <strain evidence="7 8">CCMP332</strain>
    </source>
</reference>
<dbReference type="InterPro" id="IPR055372">
    <property type="entry name" value="CBM96"/>
</dbReference>
<evidence type="ECO:0000256" key="4">
    <source>
        <dbReference type="SAM" id="MobiDB-lite"/>
    </source>
</evidence>
<gene>
    <name evidence="7" type="ORF">HJC23_006836</name>
</gene>
<evidence type="ECO:0000313" key="7">
    <source>
        <dbReference type="EMBL" id="KAL3786640.1"/>
    </source>
</evidence>
<proteinExistence type="predicted"/>
<evidence type="ECO:0000256" key="5">
    <source>
        <dbReference type="SAM" id="SignalP"/>
    </source>
</evidence>
<dbReference type="Proteomes" id="UP001516023">
    <property type="component" value="Unassembled WGS sequence"/>
</dbReference>
<name>A0ABD3PEP3_9STRA</name>
<accession>A0ABD3PEP3</accession>
<sequence length="384" mass="42608">MSRHLYLLLALSSSLSVDSNSLRGGQSHGRGGESTQMHRGKETLSSSSSSSEKDRHRRLLKRISATEDATLRSSTPYTNYGHDDDLQFVPSATSSNLNDKAETLIKFNLSSLRGDSAPSNSGGQAYFLHLYTSEHCDFASDPTASQMGLLSVGVSENVVSNNVVGSDVSTRWEWNEESVTWFNAPLWKEGSEKIVKPLGELVGQSWVEIDITSLVVSTTTPTLTLRLSSVLFAYSDDNFSLCSFASRDYRRGMYAPRLVTKTQIANDIDELPVKMLSSPLTEKDTDTQPHKVFPPKILDVTATTTKATSCAAPYTPLQAYAHGDVVSNDHKNYKCKPFPYTDWCNSDKYEPGVSLHWALAWDLVNGMLCDLFWFGLFDLHFIRT</sequence>
<keyword evidence="2" id="KW-0964">Secreted</keyword>
<organism evidence="7 8">
    <name type="scientific">Cyclotella cryptica</name>
    <dbReference type="NCBI Taxonomy" id="29204"/>
    <lineage>
        <taxon>Eukaryota</taxon>
        <taxon>Sar</taxon>
        <taxon>Stramenopiles</taxon>
        <taxon>Ochrophyta</taxon>
        <taxon>Bacillariophyta</taxon>
        <taxon>Coscinodiscophyceae</taxon>
        <taxon>Thalassiosirophycidae</taxon>
        <taxon>Stephanodiscales</taxon>
        <taxon>Stephanodiscaceae</taxon>
        <taxon>Cyclotella</taxon>
    </lineage>
</organism>
<feature type="signal peptide" evidence="5">
    <location>
        <begin position="1"/>
        <end position="19"/>
    </location>
</feature>
<keyword evidence="3 5" id="KW-0732">Signal</keyword>